<dbReference type="PANTHER" id="PTHR33169:SF14">
    <property type="entry name" value="TRANSCRIPTIONAL REGULATOR RV3488"/>
    <property type="match status" value="1"/>
</dbReference>
<gene>
    <name evidence="3" type="ORF">I8D64_05435</name>
</gene>
<evidence type="ECO:0000313" key="4">
    <source>
        <dbReference type="Proteomes" id="UP000612352"/>
    </source>
</evidence>
<comment type="caution">
    <text evidence="3">The sequence shown here is derived from an EMBL/GenBank/DDBJ whole genome shotgun (WGS) entry which is preliminary data.</text>
</comment>
<dbReference type="Pfam" id="PF03551">
    <property type="entry name" value="PadR"/>
    <property type="match status" value="1"/>
</dbReference>
<keyword evidence="4" id="KW-1185">Reference proteome</keyword>
<evidence type="ECO:0000313" key="3">
    <source>
        <dbReference type="EMBL" id="MBK0330841.1"/>
    </source>
</evidence>
<dbReference type="PANTHER" id="PTHR33169">
    <property type="entry name" value="PADR-FAMILY TRANSCRIPTIONAL REGULATOR"/>
    <property type="match status" value="1"/>
</dbReference>
<reference evidence="3 4" key="1">
    <citation type="submission" date="2020-12" db="EMBL/GenBank/DDBJ databases">
        <title>Brachybacterium sp. MASK1Z-5, whole genome shotgun sequence.</title>
        <authorList>
            <person name="Tuo L."/>
        </authorList>
    </citation>
    <scope>NUCLEOTIDE SEQUENCE [LARGE SCALE GENOMIC DNA]</scope>
    <source>
        <strain evidence="3 4">MASK1Z-5</strain>
    </source>
</reference>
<feature type="compositionally biased region" description="Low complexity" evidence="1">
    <location>
        <begin position="107"/>
        <end position="126"/>
    </location>
</feature>
<dbReference type="InterPro" id="IPR036390">
    <property type="entry name" value="WH_DNA-bd_sf"/>
</dbReference>
<dbReference type="EMBL" id="JAEDAJ010000002">
    <property type="protein sequence ID" value="MBK0330841.1"/>
    <property type="molecule type" value="Genomic_DNA"/>
</dbReference>
<accession>A0ABS1B859</accession>
<sequence length="149" mass="15433">MSDLPTPDAAHPRWPSTWVRALLPLAILVSLEERPLHGYAIAQSVGALGFGVPKGGSLYPALARLEEAGTIVAQWVPGPSGPARREYTLTASGRERLAAERSRLTELSSALAPASSGSARTSADSSPTPMIESPSPHPSTIGGPDDDGS</sequence>
<feature type="region of interest" description="Disordered" evidence="1">
    <location>
        <begin position="101"/>
        <end position="149"/>
    </location>
</feature>
<protein>
    <submittedName>
        <fullName evidence="3">PadR family transcriptional regulator</fullName>
    </submittedName>
</protein>
<dbReference type="Gene3D" id="1.10.10.10">
    <property type="entry name" value="Winged helix-like DNA-binding domain superfamily/Winged helix DNA-binding domain"/>
    <property type="match status" value="1"/>
</dbReference>
<dbReference type="InterPro" id="IPR052509">
    <property type="entry name" value="Metal_resp_DNA-bind_regulator"/>
</dbReference>
<name>A0ABS1B859_9MICO</name>
<feature type="domain" description="Transcription regulator PadR N-terminal" evidence="2">
    <location>
        <begin position="27"/>
        <end position="98"/>
    </location>
</feature>
<dbReference type="SUPFAM" id="SSF46785">
    <property type="entry name" value="Winged helix' DNA-binding domain"/>
    <property type="match status" value="1"/>
</dbReference>
<proteinExistence type="predicted"/>
<dbReference type="InterPro" id="IPR036388">
    <property type="entry name" value="WH-like_DNA-bd_sf"/>
</dbReference>
<dbReference type="InterPro" id="IPR005149">
    <property type="entry name" value="Tscrpt_reg_PadR_N"/>
</dbReference>
<evidence type="ECO:0000259" key="2">
    <source>
        <dbReference type="Pfam" id="PF03551"/>
    </source>
</evidence>
<organism evidence="3 4">
    <name type="scientific">Brachybacterium halotolerans</name>
    <dbReference type="NCBI Taxonomy" id="2795215"/>
    <lineage>
        <taxon>Bacteria</taxon>
        <taxon>Bacillati</taxon>
        <taxon>Actinomycetota</taxon>
        <taxon>Actinomycetes</taxon>
        <taxon>Micrococcales</taxon>
        <taxon>Dermabacteraceae</taxon>
        <taxon>Brachybacterium</taxon>
    </lineage>
</organism>
<dbReference type="RefSeq" id="WP_200501493.1">
    <property type="nucleotide sequence ID" value="NZ_JAEDAJ010000002.1"/>
</dbReference>
<dbReference type="Proteomes" id="UP000612352">
    <property type="component" value="Unassembled WGS sequence"/>
</dbReference>
<evidence type="ECO:0000256" key="1">
    <source>
        <dbReference type="SAM" id="MobiDB-lite"/>
    </source>
</evidence>